<name>A0ABR1ILN8_9AGAR</name>
<feature type="region of interest" description="Disordered" evidence="1">
    <location>
        <begin position="335"/>
        <end position="372"/>
    </location>
</feature>
<keyword evidence="3" id="KW-1185">Reference proteome</keyword>
<evidence type="ECO:0000256" key="1">
    <source>
        <dbReference type="SAM" id="MobiDB-lite"/>
    </source>
</evidence>
<organism evidence="2 3">
    <name type="scientific">Marasmiellus scandens</name>
    <dbReference type="NCBI Taxonomy" id="2682957"/>
    <lineage>
        <taxon>Eukaryota</taxon>
        <taxon>Fungi</taxon>
        <taxon>Dikarya</taxon>
        <taxon>Basidiomycota</taxon>
        <taxon>Agaricomycotina</taxon>
        <taxon>Agaricomycetes</taxon>
        <taxon>Agaricomycetidae</taxon>
        <taxon>Agaricales</taxon>
        <taxon>Marasmiineae</taxon>
        <taxon>Omphalotaceae</taxon>
        <taxon>Marasmiellus</taxon>
    </lineage>
</organism>
<feature type="compositionally biased region" description="Acidic residues" evidence="1">
    <location>
        <begin position="181"/>
        <end position="192"/>
    </location>
</feature>
<dbReference type="Proteomes" id="UP001498398">
    <property type="component" value="Unassembled WGS sequence"/>
</dbReference>
<feature type="compositionally biased region" description="Polar residues" evidence="1">
    <location>
        <begin position="363"/>
        <end position="372"/>
    </location>
</feature>
<reference evidence="2 3" key="1">
    <citation type="submission" date="2024-01" db="EMBL/GenBank/DDBJ databases">
        <title>A draft genome for the cacao thread blight pathogen Marasmiellus scandens.</title>
        <authorList>
            <person name="Baruah I.K."/>
            <person name="Leung J."/>
            <person name="Bukari Y."/>
            <person name="Amoako-Attah I."/>
            <person name="Meinhardt L.W."/>
            <person name="Bailey B.A."/>
            <person name="Cohen S.P."/>
        </authorList>
    </citation>
    <scope>NUCLEOTIDE SEQUENCE [LARGE SCALE GENOMIC DNA]</scope>
    <source>
        <strain evidence="2 3">GH-19</strain>
    </source>
</reference>
<feature type="compositionally biased region" description="Low complexity" evidence="1">
    <location>
        <begin position="83"/>
        <end position="102"/>
    </location>
</feature>
<accession>A0ABR1ILN8</accession>
<feature type="compositionally biased region" description="Acidic residues" evidence="1">
    <location>
        <begin position="245"/>
        <end position="254"/>
    </location>
</feature>
<gene>
    <name evidence="2" type="ORF">VKT23_020425</name>
</gene>
<feature type="region of interest" description="Disordered" evidence="1">
    <location>
        <begin position="82"/>
        <end position="102"/>
    </location>
</feature>
<protein>
    <submittedName>
        <fullName evidence="2">Uncharacterized protein</fullName>
    </submittedName>
</protein>
<dbReference type="EMBL" id="JBANRG010000133">
    <property type="protein sequence ID" value="KAK7434026.1"/>
    <property type="molecule type" value="Genomic_DNA"/>
</dbReference>
<feature type="region of interest" description="Disordered" evidence="1">
    <location>
        <begin position="163"/>
        <end position="302"/>
    </location>
</feature>
<evidence type="ECO:0000313" key="2">
    <source>
        <dbReference type="EMBL" id="KAK7434026.1"/>
    </source>
</evidence>
<comment type="caution">
    <text evidence="2">The sequence shown here is derived from an EMBL/GenBank/DDBJ whole genome shotgun (WGS) entry which is preliminary data.</text>
</comment>
<feature type="compositionally biased region" description="Polar residues" evidence="1">
    <location>
        <begin position="338"/>
        <end position="350"/>
    </location>
</feature>
<feature type="region of interest" description="Disordered" evidence="1">
    <location>
        <begin position="1"/>
        <end position="20"/>
    </location>
</feature>
<evidence type="ECO:0000313" key="3">
    <source>
        <dbReference type="Proteomes" id="UP001498398"/>
    </source>
</evidence>
<sequence length="443" mass="48443">MSMINSAQVFSPRPSPNPLENLRVLKSPLKPFRNAAPLPSPIRKSIFSQQDLKDEEVVLVEGNCPRVVEEDKDLVILEHVEVPSARSRPPSPTKTSTTNGHTQALPSTQLLQLQAQQLSRPPKTPTRSCPSLHKAVLMRSAQKVVLSADVVEEEMEEEMEVLGALAEDEGDEREKRKLQDVGEEDEADEGEQAEGHSSWRKSIGNMWPFRLSASPTKPKAKEDTTTDASNSLVANAPAPIHGDGEEIDDDDETGENPAPLENSLYPPIPRFQIPAAPSTPRHSSSSSGRLFMTPQPQPSQVGNRFSLASRVSLGGDGPQRIKIEDQVWKVQDLMAQPKPSTSTSNDNTTGVGRGQPSICGWSQPPQAQTPCQKLSEEERNAIRERRRSALKNLDMFFGGIPGMGIASPVKASMSPSKSNGLVLRAALRGRRTAIWTQGVFWRG</sequence>
<proteinExistence type="predicted"/>